<protein>
    <submittedName>
        <fullName evidence="2">Uncharacterized protein</fullName>
    </submittedName>
</protein>
<dbReference type="AlphaFoldDB" id="A0A0E9Q643"/>
<reference evidence="2" key="1">
    <citation type="submission" date="2014-11" db="EMBL/GenBank/DDBJ databases">
        <authorList>
            <person name="Amaro Gonzalez C."/>
        </authorList>
    </citation>
    <scope>NUCLEOTIDE SEQUENCE</scope>
</reference>
<sequence length="37" mass="4400">MRVILSVRSNERNHGLEQFYNCTNPSERQPHLPEPLH</sequence>
<name>A0A0E9Q643_ANGAN</name>
<evidence type="ECO:0000256" key="1">
    <source>
        <dbReference type="SAM" id="MobiDB-lite"/>
    </source>
</evidence>
<accession>A0A0E9Q643</accession>
<proteinExistence type="predicted"/>
<reference evidence="2" key="2">
    <citation type="journal article" date="2015" name="Fish Shellfish Immunol.">
        <title>Early steps in the European eel (Anguilla anguilla)-Vibrio vulnificus interaction in the gills: Role of the RtxA13 toxin.</title>
        <authorList>
            <person name="Callol A."/>
            <person name="Pajuelo D."/>
            <person name="Ebbesson L."/>
            <person name="Teles M."/>
            <person name="MacKenzie S."/>
            <person name="Amaro C."/>
        </authorList>
    </citation>
    <scope>NUCLEOTIDE SEQUENCE</scope>
</reference>
<feature type="region of interest" description="Disordered" evidence="1">
    <location>
        <begin position="18"/>
        <end position="37"/>
    </location>
</feature>
<feature type="compositionally biased region" description="Basic and acidic residues" evidence="1">
    <location>
        <begin position="28"/>
        <end position="37"/>
    </location>
</feature>
<evidence type="ECO:0000313" key="2">
    <source>
        <dbReference type="EMBL" id="JAH11785.1"/>
    </source>
</evidence>
<organism evidence="2">
    <name type="scientific">Anguilla anguilla</name>
    <name type="common">European freshwater eel</name>
    <name type="synonym">Muraena anguilla</name>
    <dbReference type="NCBI Taxonomy" id="7936"/>
    <lineage>
        <taxon>Eukaryota</taxon>
        <taxon>Metazoa</taxon>
        <taxon>Chordata</taxon>
        <taxon>Craniata</taxon>
        <taxon>Vertebrata</taxon>
        <taxon>Euteleostomi</taxon>
        <taxon>Actinopterygii</taxon>
        <taxon>Neopterygii</taxon>
        <taxon>Teleostei</taxon>
        <taxon>Anguilliformes</taxon>
        <taxon>Anguillidae</taxon>
        <taxon>Anguilla</taxon>
    </lineage>
</organism>
<dbReference type="EMBL" id="GBXM01096792">
    <property type="protein sequence ID" value="JAH11785.1"/>
    <property type="molecule type" value="Transcribed_RNA"/>
</dbReference>